<protein>
    <submittedName>
        <fullName evidence="1">Craniofacial development protein 2-like</fullName>
    </submittedName>
</protein>
<evidence type="ECO:0000313" key="1">
    <source>
        <dbReference type="EMBL" id="GFN97432.1"/>
    </source>
</evidence>
<proteinExistence type="predicted"/>
<sequence length="131" mass="14882">MSQSHTETLVNNLKGVYDSIPTPSFGRDSHMYQIVIQRLRAKLISIQHKKIARWNVRKLHQNGKLENVIKEVDRIKFNILGLAEVRWTGAGSMKLDSTTLIYPGAHALERGVDPLRCNNGVKSDFRQIICS</sequence>
<name>A0AAV3ZSK7_9GAST</name>
<dbReference type="AlphaFoldDB" id="A0AAV3ZSK7"/>
<keyword evidence="2" id="KW-1185">Reference proteome</keyword>
<organism evidence="1 2">
    <name type="scientific">Plakobranchus ocellatus</name>
    <dbReference type="NCBI Taxonomy" id="259542"/>
    <lineage>
        <taxon>Eukaryota</taxon>
        <taxon>Metazoa</taxon>
        <taxon>Spiralia</taxon>
        <taxon>Lophotrochozoa</taxon>
        <taxon>Mollusca</taxon>
        <taxon>Gastropoda</taxon>
        <taxon>Heterobranchia</taxon>
        <taxon>Euthyneura</taxon>
        <taxon>Panpulmonata</taxon>
        <taxon>Sacoglossa</taxon>
        <taxon>Placobranchoidea</taxon>
        <taxon>Plakobranchidae</taxon>
        <taxon>Plakobranchus</taxon>
    </lineage>
</organism>
<comment type="caution">
    <text evidence="1">The sequence shown here is derived from an EMBL/GenBank/DDBJ whole genome shotgun (WGS) entry which is preliminary data.</text>
</comment>
<gene>
    <name evidence="1" type="ORF">PoB_002393800</name>
</gene>
<accession>A0AAV3ZSK7</accession>
<dbReference type="Proteomes" id="UP000735302">
    <property type="component" value="Unassembled WGS sequence"/>
</dbReference>
<evidence type="ECO:0000313" key="2">
    <source>
        <dbReference type="Proteomes" id="UP000735302"/>
    </source>
</evidence>
<dbReference type="EMBL" id="BLXT01002773">
    <property type="protein sequence ID" value="GFN97432.1"/>
    <property type="molecule type" value="Genomic_DNA"/>
</dbReference>
<reference evidence="1 2" key="1">
    <citation type="journal article" date="2021" name="Elife">
        <title>Chloroplast acquisition without the gene transfer in kleptoplastic sea slugs, Plakobranchus ocellatus.</title>
        <authorList>
            <person name="Maeda T."/>
            <person name="Takahashi S."/>
            <person name="Yoshida T."/>
            <person name="Shimamura S."/>
            <person name="Takaki Y."/>
            <person name="Nagai Y."/>
            <person name="Toyoda A."/>
            <person name="Suzuki Y."/>
            <person name="Arimoto A."/>
            <person name="Ishii H."/>
            <person name="Satoh N."/>
            <person name="Nishiyama T."/>
            <person name="Hasebe M."/>
            <person name="Maruyama T."/>
            <person name="Minagawa J."/>
            <person name="Obokata J."/>
            <person name="Shigenobu S."/>
        </authorList>
    </citation>
    <scope>NUCLEOTIDE SEQUENCE [LARGE SCALE GENOMIC DNA]</scope>
</reference>